<proteinExistence type="predicted"/>
<gene>
    <name evidence="3" type="ORF">FNK824_LOCUS39541</name>
    <name evidence="2" type="ORF">SEV965_LOCUS39116</name>
</gene>
<organism evidence="2 4">
    <name type="scientific">Rotaria sordida</name>
    <dbReference type="NCBI Taxonomy" id="392033"/>
    <lineage>
        <taxon>Eukaryota</taxon>
        <taxon>Metazoa</taxon>
        <taxon>Spiralia</taxon>
        <taxon>Gnathifera</taxon>
        <taxon>Rotifera</taxon>
        <taxon>Eurotatoria</taxon>
        <taxon>Bdelloidea</taxon>
        <taxon>Philodinida</taxon>
        <taxon>Philodinidae</taxon>
        <taxon>Rotaria</taxon>
    </lineage>
</organism>
<dbReference type="Proteomes" id="UP000663889">
    <property type="component" value="Unassembled WGS sequence"/>
</dbReference>
<accession>A0A815XQC9</accession>
<evidence type="ECO:0000313" key="4">
    <source>
        <dbReference type="Proteomes" id="UP000663889"/>
    </source>
</evidence>
<feature type="domain" description="PAZ" evidence="1">
    <location>
        <begin position="1"/>
        <end position="75"/>
    </location>
</feature>
<sequence length="75" mass="8858">IVLTTYNSKTYKIDEIAWERAPSQTFPMRDGTQCSFIQYYEDKYQLKIIDPGQPLLVSKPSKKAKRYSYKIIVVY</sequence>
<comment type="caution">
    <text evidence="2">The sequence shown here is derived from an EMBL/GenBank/DDBJ whole genome shotgun (WGS) entry which is preliminary data.</text>
</comment>
<dbReference type="SUPFAM" id="SSF101690">
    <property type="entry name" value="PAZ domain"/>
    <property type="match status" value="1"/>
</dbReference>
<evidence type="ECO:0000313" key="3">
    <source>
        <dbReference type="EMBL" id="CAF4272250.1"/>
    </source>
</evidence>
<dbReference type="EMBL" id="CAJNOU010012061">
    <property type="protein sequence ID" value="CAF1560230.1"/>
    <property type="molecule type" value="Genomic_DNA"/>
</dbReference>
<dbReference type="EMBL" id="CAJOBE010026293">
    <property type="protein sequence ID" value="CAF4272250.1"/>
    <property type="molecule type" value="Genomic_DNA"/>
</dbReference>
<dbReference type="SMART" id="SM00949">
    <property type="entry name" value="PAZ"/>
    <property type="match status" value="1"/>
</dbReference>
<dbReference type="Pfam" id="PF02170">
    <property type="entry name" value="PAZ"/>
    <property type="match status" value="1"/>
</dbReference>
<protein>
    <recommendedName>
        <fullName evidence="1">PAZ domain-containing protein</fullName>
    </recommendedName>
</protein>
<dbReference type="AlphaFoldDB" id="A0A815XQC9"/>
<feature type="non-terminal residue" evidence="2">
    <location>
        <position position="1"/>
    </location>
</feature>
<dbReference type="InterPro" id="IPR036085">
    <property type="entry name" value="PAZ_dom_sf"/>
</dbReference>
<evidence type="ECO:0000313" key="2">
    <source>
        <dbReference type="EMBL" id="CAF1560230.1"/>
    </source>
</evidence>
<evidence type="ECO:0000259" key="1">
    <source>
        <dbReference type="PROSITE" id="PS50821"/>
    </source>
</evidence>
<dbReference type="PANTHER" id="PTHR22891">
    <property type="entry name" value="EUKARYOTIC TRANSLATION INITIATION FACTOR 2C"/>
    <property type="match status" value="1"/>
</dbReference>
<dbReference type="Gene3D" id="2.170.260.10">
    <property type="entry name" value="paz domain"/>
    <property type="match status" value="1"/>
</dbReference>
<dbReference type="InterPro" id="IPR003100">
    <property type="entry name" value="PAZ_dom"/>
</dbReference>
<dbReference type="PROSITE" id="PS50821">
    <property type="entry name" value="PAZ"/>
    <property type="match status" value="1"/>
</dbReference>
<dbReference type="GO" id="GO:0003723">
    <property type="term" value="F:RNA binding"/>
    <property type="evidence" value="ECO:0007669"/>
    <property type="project" value="InterPro"/>
</dbReference>
<reference evidence="2" key="1">
    <citation type="submission" date="2021-02" db="EMBL/GenBank/DDBJ databases">
        <authorList>
            <person name="Nowell W R."/>
        </authorList>
    </citation>
    <scope>NUCLEOTIDE SEQUENCE</scope>
</reference>
<dbReference type="Proteomes" id="UP000663874">
    <property type="component" value="Unassembled WGS sequence"/>
</dbReference>
<name>A0A815XQC9_9BILA</name>